<dbReference type="AlphaFoldDB" id="A0A841R6R8"/>
<dbReference type="InterPro" id="IPR036397">
    <property type="entry name" value="RNaseH_sf"/>
</dbReference>
<dbReference type="PANTHER" id="PTHR38462:SF1">
    <property type="entry name" value="YPRB RIBONUCLEASE H-LIKE DOMAIN-CONTAINING PROTEIN"/>
    <property type="match status" value="1"/>
</dbReference>
<evidence type="ECO:0000259" key="1">
    <source>
        <dbReference type="Pfam" id="PF13482"/>
    </source>
</evidence>
<evidence type="ECO:0000313" key="2">
    <source>
        <dbReference type="EMBL" id="MBB6478679.1"/>
    </source>
</evidence>
<organism evidence="2 3">
    <name type="scientific">Spirochaeta isovalerica</name>
    <dbReference type="NCBI Taxonomy" id="150"/>
    <lineage>
        <taxon>Bacteria</taxon>
        <taxon>Pseudomonadati</taxon>
        <taxon>Spirochaetota</taxon>
        <taxon>Spirochaetia</taxon>
        <taxon>Spirochaetales</taxon>
        <taxon>Spirochaetaceae</taxon>
        <taxon>Spirochaeta</taxon>
    </lineage>
</organism>
<dbReference type="Gene3D" id="3.30.420.10">
    <property type="entry name" value="Ribonuclease H-like superfamily/Ribonuclease H"/>
    <property type="match status" value="1"/>
</dbReference>
<feature type="domain" description="YprB ribonuclease H-like" evidence="1">
    <location>
        <begin position="81"/>
        <end position="246"/>
    </location>
</feature>
<dbReference type="Proteomes" id="UP000587760">
    <property type="component" value="Unassembled WGS sequence"/>
</dbReference>
<name>A0A841R6R8_9SPIO</name>
<dbReference type="InterPro" id="IPR038720">
    <property type="entry name" value="YprB_RNase_H-like_dom"/>
</dbReference>
<dbReference type="SUPFAM" id="SSF53098">
    <property type="entry name" value="Ribonuclease H-like"/>
    <property type="match status" value="1"/>
</dbReference>
<dbReference type="GO" id="GO:0003676">
    <property type="term" value="F:nucleic acid binding"/>
    <property type="evidence" value="ECO:0007669"/>
    <property type="project" value="InterPro"/>
</dbReference>
<dbReference type="InterPro" id="IPR012337">
    <property type="entry name" value="RNaseH-like_sf"/>
</dbReference>
<dbReference type="RefSeq" id="WP_184742739.1">
    <property type="nucleotide sequence ID" value="NZ_JACHGJ010000001.1"/>
</dbReference>
<sequence>MSRRDALAGRLARLKKDGLSPPVKKTHGKVINQPFKLSHLDGWSEISPYVWKKTVSYENPLNEVYPQSLLLPQETRSDNLIFYDTETTGLSTGAGTIPFLIGIGCVNDRRFEITQLFLADYPGEIHLLEELNRLFREDAVFVSYNGKTYDSHLINTRFLMNGLRVKKRQEVDLLYTSRRLWKNILDNCRLGTIEKEIMSITRGPDIPGAEIPDVWFDFLKTGDTEKLERVFSHNLQDIYSLSLLLHQIEEIIEGKASHLSYDRFSLGRTLLFHNRHEGINLLQQELDRGNRKAGEFLSLYWKRHGEWDKSVAIWQRMNHRGYHYFSVEELAKFYEHKAKDYREALKYIDKILKGPVPPAQEIREKLIHRKKRLLLKLEKEV</sequence>
<reference evidence="2 3" key="1">
    <citation type="submission" date="2020-08" db="EMBL/GenBank/DDBJ databases">
        <title>Genomic Encyclopedia of Type Strains, Phase IV (KMG-IV): sequencing the most valuable type-strain genomes for metagenomic binning, comparative biology and taxonomic classification.</title>
        <authorList>
            <person name="Goeker M."/>
        </authorList>
    </citation>
    <scope>NUCLEOTIDE SEQUENCE [LARGE SCALE GENOMIC DNA]</scope>
    <source>
        <strain evidence="2 3">DSM 2461</strain>
    </source>
</reference>
<accession>A0A841R6R8</accession>
<proteinExistence type="predicted"/>
<evidence type="ECO:0000313" key="3">
    <source>
        <dbReference type="Proteomes" id="UP000587760"/>
    </source>
</evidence>
<keyword evidence="3" id="KW-1185">Reference proteome</keyword>
<gene>
    <name evidence="2" type="ORF">HNR50_000312</name>
</gene>
<protein>
    <recommendedName>
        <fullName evidence="1">YprB ribonuclease H-like domain-containing protein</fullName>
    </recommendedName>
</protein>
<dbReference type="EMBL" id="JACHGJ010000001">
    <property type="protein sequence ID" value="MBB6478679.1"/>
    <property type="molecule type" value="Genomic_DNA"/>
</dbReference>
<comment type="caution">
    <text evidence="2">The sequence shown here is derived from an EMBL/GenBank/DDBJ whole genome shotgun (WGS) entry which is preliminary data.</text>
</comment>
<dbReference type="Pfam" id="PF13482">
    <property type="entry name" value="RNase_H_2"/>
    <property type="match status" value="1"/>
</dbReference>
<dbReference type="PANTHER" id="PTHR38462">
    <property type="entry name" value="EXONUCLEASE-LIKE PROTEIN"/>
    <property type="match status" value="1"/>
</dbReference>